<feature type="domain" description="D-isomer specific 2-hydroxyacid dehydrogenase NAD-binding" evidence="3">
    <location>
        <begin position="112"/>
        <end position="278"/>
    </location>
</feature>
<dbReference type="PANTHER" id="PTHR43333">
    <property type="entry name" value="2-HACID_DH_C DOMAIN-CONTAINING PROTEIN"/>
    <property type="match status" value="1"/>
</dbReference>
<dbReference type="GO" id="GO:0016491">
    <property type="term" value="F:oxidoreductase activity"/>
    <property type="evidence" value="ECO:0007669"/>
    <property type="project" value="UniProtKB-KW"/>
</dbReference>
<protein>
    <submittedName>
        <fullName evidence="4">Phosphoglycerate dehydrogenase</fullName>
    </submittedName>
</protein>
<dbReference type="AlphaFoldDB" id="A0A0H3CXX3"/>
<dbReference type="EMBL" id="CP002000">
    <property type="protein sequence ID" value="ADJ43492.1"/>
    <property type="molecule type" value="Genomic_DNA"/>
</dbReference>
<dbReference type="GO" id="GO:0051287">
    <property type="term" value="F:NAD binding"/>
    <property type="evidence" value="ECO:0007669"/>
    <property type="project" value="InterPro"/>
</dbReference>
<dbReference type="HOGENOM" id="CLU_019796_1_0_11"/>
<evidence type="ECO:0000313" key="4">
    <source>
        <dbReference type="EMBL" id="ADJ43492.1"/>
    </source>
</evidence>
<organism evidence="4 5">
    <name type="scientific">Amycolatopsis mediterranei (strain U-32)</name>
    <dbReference type="NCBI Taxonomy" id="749927"/>
    <lineage>
        <taxon>Bacteria</taxon>
        <taxon>Bacillati</taxon>
        <taxon>Actinomycetota</taxon>
        <taxon>Actinomycetes</taxon>
        <taxon>Pseudonocardiales</taxon>
        <taxon>Pseudonocardiaceae</taxon>
        <taxon>Amycolatopsis</taxon>
    </lineage>
</organism>
<dbReference type="SUPFAM" id="SSF51735">
    <property type="entry name" value="NAD(P)-binding Rossmann-fold domains"/>
    <property type="match status" value="1"/>
</dbReference>
<accession>A0A0H3CXX3</accession>
<dbReference type="eggNOG" id="COG0111">
    <property type="taxonomic scope" value="Bacteria"/>
</dbReference>
<gene>
    <name evidence="4" type="primary">serA</name>
    <name evidence="4" type="ordered locus">AMED_1681</name>
</gene>
<sequence>MGEYSSITLEIMTLTVLVPDDEGMTVLAEVPRVLPVRYQWGEPVPPEAAKAQVLIPGKHPPGEQLWRALPNLKLIQLLSAGAEDWVGKVPDGVLLSTCRGAHGGSTAEWVVAALLSIYRKLDVFAAAQREGRWERQSADTLQGKRVLVIGAGDLGQHLRRRLEPFDARCTMVGMTAREGVHGVRELPGLLELHDVVVLMVPLTSRTRGMADAEFLARMRDGAVLVNVSRGAVVATDALVAELTTGRLRAALDVTDPEPPPAEHPLWTAPGLLLTPHVGGAVRGVRGRSYAVAAAEIARYAGGELPDNLVHGEY</sequence>
<dbReference type="KEGG" id="amd:AMED_1681"/>
<name>A0A0H3CXX3_AMYMU</name>
<reference evidence="4 5" key="1">
    <citation type="journal article" date="2010" name="Cell Res.">
        <title>Complete genome sequence of the rifamycin SV-producing Amycolatopsis mediterranei U32 revealed its genetic characteristics in phylogeny and metabolism.</title>
        <authorList>
            <person name="Zhao W."/>
            <person name="Zhong Y."/>
            <person name="Yuan H."/>
            <person name="Wang J."/>
            <person name="Zheng H."/>
            <person name="Wang Y."/>
            <person name="Cen X."/>
            <person name="Xu F."/>
            <person name="Bai J."/>
            <person name="Han X."/>
            <person name="Lu G."/>
            <person name="Zhu Y."/>
            <person name="Shao Z."/>
            <person name="Yan H."/>
            <person name="Li C."/>
            <person name="Peng N."/>
            <person name="Zhang Z."/>
            <person name="Zhang Y."/>
            <person name="Lin W."/>
            <person name="Fan Y."/>
            <person name="Qin Z."/>
            <person name="Hu Y."/>
            <person name="Zhu B."/>
            <person name="Wang S."/>
            <person name="Ding X."/>
            <person name="Zhao G.P."/>
        </authorList>
    </citation>
    <scope>NUCLEOTIDE SEQUENCE [LARGE SCALE GENOMIC DNA]</scope>
    <source>
        <strain evidence="5">U-32</strain>
    </source>
</reference>
<proteinExistence type="predicted"/>
<evidence type="ECO:0000256" key="1">
    <source>
        <dbReference type="ARBA" id="ARBA00023002"/>
    </source>
</evidence>
<dbReference type="SUPFAM" id="SSF52283">
    <property type="entry name" value="Formate/glycerate dehydrogenase catalytic domain-like"/>
    <property type="match status" value="1"/>
</dbReference>
<dbReference type="Gene3D" id="3.40.50.720">
    <property type="entry name" value="NAD(P)-binding Rossmann-like Domain"/>
    <property type="match status" value="2"/>
</dbReference>
<evidence type="ECO:0000313" key="5">
    <source>
        <dbReference type="Proteomes" id="UP000000328"/>
    </source>
</evidence>
<keyword evidence="2" id="KW-0520">NAD</keyword>
<dbReference type="InterPro" id="IPR036291">
    <property type="entry name" value="NAD(P)-bd_dom_sf"/>
</dbReference>
<keyword evidence="1" id="KW-0560">Oxidoreductase</keyword>
<dbReference type="OrthoDB" id="4324715at2"/>
<dbReference type="Pfam" id="PF02826">
    <property type="entry name" value="2-Hacid_dh_C"/>
    <property type="match status" value="1"/>
</dbReference>
<evidence type="ECO:0000256" key="2">
    <source>
        <dbReference type="ARBA" id="ARBA00023027"/>
    </source>
</evidence>
<evidence type="ECO:0000259" key="3">
    <source>
        <dbReference type="Pfam" id="PF02826"/>
    </source>
</evidence>
<dbReference type="PANTHER" id="PTHR43333:SF1">
    <property type="entry name" value="D-ISOMER SPECIFIC 2-HYDROXYACID DEHYDROGENASE NAD-BINDING DOMAIN-CONTAINING PROTEIN"/>
    <property type="match status" value="1"/>
</dbReference>
<dbReference type="InterPro" id="IPR006140">
    <property type="entry name" value="D-isomer_DH_NAD-bd"/>
</dbReference>
<dbReference type="Proteomes" id="UP000000328">
    <property type="component" value="Chromosome"/>
</dbReference>
<dbReference type="CDD" id="cd12166">
    <property type="entry name" value="2-Hacid_dh_7"/>
    <property type="match status" value="1"/>
</dbReference>
<dbReference type="PATRIC" id="fig|749927.5.peg.1729"/>